<evidence type="ECO:0000313" key="1">
    <source>
        <dbReference type="EMBL" id="MEX3933143.1"/>
    </source>
</evidence>
<gene>
    <name evidence="1" type="ORF">AB4Y32_15305</name>
</gene>
<reference evidence="1" key="1">
    <citation type="submission" date="2024-07" db="EMBL/GenBank/DDBJ databases">
        <title>A survey of Mimosa microsymbionts across Brazilian biomes reveals a high diversity of Paraburkholderia nodulating endemic species, but also that Cupriavidus is common as a symbiont of widespread species.</title>
        <authorList>
            <person name="Rouws L."/>
            <person name="Barauna A."/>
            <person name="Beukes C."/>
            <person name="Rouws J.R.C."/>
            <person name="De Faria S.M."/>
            <person name="Gross E."/>
            <person name="Bueno Dos Reis Junior F."/>
            <person name="Simon M.F."/>
            <person name="Maluk M."/>
            <person name="Odee D.W."/>
            <person name="Kenicer G."/>
            <person name="Young J.P.W."/>
            <person name="Reis V.M."/>
            <person name="Zilli J."/>
            <person name="James E.K."/>
        </authorList>
    </citation>
    <scope>NUCLEOTIDE SEQUENCE</scope>
    <source>
        <strain evidence="1">EG181B</strain>
    </source>
</reference>
<comment type="caution">
    <text evidence="1">The sequence shown here is derived from an EMBL/GenBank/DDBJ whole genome shotgun (WGS) entry which is preliminary data.</text>
</comment>
<evidence type="ECO:0000313" key="2">
    <source>
        <dbReference type="Proteomes" id="UP001558850"/>
    </source>
</evidence>
<protein>
    <submittedName>
        <fullName evidence="1">Uncharacterized protein</fullName>
    </submittedName>
</protein>
<organism evidence="1 2">
    <name type="scientific">Paraburkholderia phymatum</name>
    <dbReference type="NCBI Taxonomy" id="148447"/>
    <lineage>
        <taxon>Bacteria</taxon>
        <taxon>Pseudomonadati</taxon>
        <taxon>Pseudomonadota</taxon>
        <taxon>Betaproteobacteria</taxon>
        <taxon>Burkholderiales</taxon>
        <taxon>Burkholderiaceae</taxon>
        <taxon>Paraburkholderia</taxon>
    </lineage>
</organism>
<accession>A0ACC6U0J8</accession>
<sequence length="194" mass="21625">MSEQKGFWNNATVSAIASGITLSILTAIAHFAGITVASAIAWLKRVAAFWSADVTLSRWAFWSWVVVTALAAVFIALQIYFNLQETDAPVRADKKPVSFADYKTDIFFGLRWRWTVYAGGSVGKMSVYCPKCDYELSPANVERGQSWGEHICRCEHCGYHCQIGDSALYQLAKKAEKAAERKIRTGEWKKAAEV</sequence>
<dbReference type="Proteomes" id="UP001558850">
    <property type="component" value="Unassembled WGS sequence"/>
</dbReference>
<dbReference type="EMBL" id="JBFRCH010000006">
    <property type="protein sequence ID" value="MEX3933143.1"/>
    <property type="molecule type" value="Genomic_DNA"/>
</dbReference>
<name>A0ACC6U0J8_9BURK</name>
<proteinExistence type="predicted"/>
<keyword evidence="2" id="KW-1185">Reference proteome</keyword>